<accession>A0A6H0V669</accession>
<name>A0A6H0V669_9BACT</name>
<dbReference type="AlphaFoldDB" id="A0A6H0V669"/>
<dbReference type="EMBL" id="CP047225">
    <property type="protein sequence ID" value="QIW62473.1"/>
    <property type="molecule type" value="Genomic_DNA"/>
</dbReference>
<proteinExistence type="predicted"/>
<organism evidence="1 2">
    <name type="scientific">Mycoplasmopsis gallinacea</name>
    <dbReference type="NCBI Taxonomy" id="29556"/>
    <lineage>
        <taxon>Bacteria</taxon>
        <taxon>Bacillati</taxon>
        <taxon>Mycoplasmatota</taxon>
        <taxon>Mycoplasmoidales</taxon>
        <taxon>Metamycoplasmataceae</taxon>
        <taxon>Mycoplasmopsis</taxon>
    </lineage>
</organism>
<dbReference type="Proteomes" id="UP000503310">
    <property type="component" value="Chromosome"/>
</dbReference>
<protein>
    <submittedName>
        <fullName evidence="1">Uncharacterized protein</fullName>
    </submittedName>
</protein>
<evidence type="ECO:0000313" key="1">
    <source>
        <dbReference type="EMBL" id="QIW62473.1"/>
    </source>
</evidence>
<evidence type="ECO:0000313" key="2">
    <source>
        <dbReference type="Proteomes" id="UP000503310"/>
    </source>
</evidence>
<reference evidence="1 2" key="1">
    <citation type="submission" date="2019-12" db="EMBL/GenBank/DDBJ databases">
        <title>Sequencing and analysis of the whole genome of Mycoplasma gallinaceum strain Peacock20181011.</title>
        <authorList>
            <person name="Liu X."/>
            <person name="Qin Z."/>
            <person name="Xu H."/>
        </authorList>
    </citation>
    <scope>NUCLEOTIDE SEQUENCE [LARGE SCALE GENOMIC DNA]</scope>
    <source>
        <strain evidence="1 2">Peacock20181011</strain>
    </source>
</reference>
<gene>
    <name evidence="1" type="ORF">GOQ20_03575</name>
</gene>
<sequence length="283" mass="33446">MKDKKQIVHSFAKKLSYLSMERIYDIFANLSNIFEFTENHAENDHMHNQEVYVEDFQNMKKVKLTHPYNSFVLLNKNAKSVDRFEGLSYEDQESHKLPFLIPNGFKIDRTLGMEPATRYYTDVLVSRNQFKEMTNRWKSNAHEHESKGLYKLRFEIKEPIQIDENMIKNLECLHYSEENFCYPTCADEFDPIYSEEQLIGMGHPQHFSGFLLNSGVKPSMFVCLKEHNDQNIYHPTPISKEETVEAIEKMLDNIYLENENSETLLLLEKNLNSIIEIIQKEEQ</sequence>
<dbReference type="RefSeq" id="WP_167845433.1">
    <property type="nucleotide sequence ID" value="NZ_CP047225.1"/>
</dbReference>